<proteinExistence type="predicted"/>
<dbReference type="EMBL" id="FTMK01000004">
    <property type="protein sequence ID" value="SIQ13381.1"/>
    <property type="molecule type" value="Genomic_DNA"/>
</dbReference>
<evidence type="ECO:0000256" key="1">
    <source>
        <dbReference type="SAM" id="Phobius"/>
    </source>
</evidence>
<gene>
    <name evidence="2" type="ORF">SAMN05421641_10412</name>
</gene>
<feature type="transmembrane region" description="Helical" evidence="1">
    <location>
        <begin position="90"/>
        <end position="108"/>
    </location>
</feature>
<organism evidence="2 3">
    <name type="scientific">Paracoccus thiocyanatus</name>
    <dbReference type="NCBI Taxonomy" id="34006"/>
    <lineage>
        <taxon>Bacteria</taxon>
        <taxon>Pseudomonadati</taxon>
        <taxon>Pseudomonadota</taxon>
        <taxon>Alphaproteobacteria</taxon>
        <taxon>Rhodobacterales</taxon>
        <taxon>Paracoccaceae</taxon>
        <taxon>Paracoccus</taxon>
    </lineage>
</organism>
<dbReference type="Proteomes" id="UP000323956">
    <property type="component" value="Unassembled WGS sequence"/>
</dbReference>
<dbReference type="OrthoDB" id="7778787at2"/>
<protein>
    <submittedName>
        <fullName evidence="2">Uncharacterized protein</fullName>
    </submittedName>
</protein>
<reference evidence="2 3" key="1">
    <citation type="submission" date="2017-01" db="EMBL/GenBank/DDBJ databases">
        <authorList>
            <person name="Varghese N."/>
            <person name="Submissions S."/>
        </authorList>
    </citation>
    <scope>NUCLEOTIDE SEQUENCE [LARGE SCALE GENOMIC DNA]</scope>
    <source>
        <strain evidence="2 3">ATCC 700171</strain>
    </source>
</reference>
<evidence type="ECO:0000313" key="3">
    <source>
        <dbReference type="Proteomes" id="UP000323956"/>
    </source>
</evidence>
<feature type="transmembrane region" description="Helical" evidence="1">
    <location>
        <begin position="66"/>
        <end position="84"/>
    </location>
</feature>
<dbReference type="AlphaFoldDB" id="A0A1N6Q9V9"/>
<dbReference type="PROSITE" id="PS51257">
    <property type="entry name" value="PROKAR_LIPOPROTEIN"/>
    <property type="match status" value="1"/>
</dbReference>
<keyword evidence="1" id="KW-0812">Transmembrane</keyword>
<keyword evidence="1" id="KW-0472">Membrane</keyword>
<feature type="transmembrane region" description="Helical" evidence="1">
    <location>
        <begin position="37"/>
        <end position="59"/>
    </location>
</feature>
<evidence type="ECO:0000313" key="2">
    <source>
        <dbReference type="EMBL" id="SIQ13381.1"/>
    </source>
</evidence>
<accession>A0A1N6Q9V9</accession>
<sequence length="120" mass="12379">MRLLSILCGLSFAMVAGSLFACWTFFLPAEVVANGGRIPFGPVSWTVSGLALLGAVMAWRSRCEGWTALATGCSLFLLAQTAVLAGIGGIALPAFSSLAAAGFALLPLMHTPSSYRRVAG</sequence>
<name>A0A1N6Q9V9_9RHOB</name>
<keyword evidence="1" id="KW-1133">Transmembrane helix</keyword>
<dbReference type="RefSeq" id="WP_149764669.1">
    <property type="nucleotide sequence ID" value="NZ_FTMK01000004.1"/>
</dbReference>